<comment type="caution">
    <text evidence="1">The sequence shown here is derived from an EMBL/GenBank/DDBJ whole genome shotgun (WGS) entry which is preliminary data.</text>
</comment>
<proteinExistence type="predicted"/>
<dbReference type="InterPro" id="IPR038765">
    <property type="entry name" value="Papain-like_cys_pep_sf"/>
</dbReference>
<evidence type="ECO:0008006" key="3">
    <source>
        <dbReference type="Google" id="ProtNLM"/>
    </source>
</evidence>
<dbReference type="OrthoDB" id="195541at2"/>
<name>A0A511QPP4_9VIBR</name>
<accession>A0A511QPP4</accession>
<evidence type="ECO:0000313" key="1">
    <source>
        <dbReference type="EMBL" id="GEM79311.1"/>
    </source>
</evidence>
<dbReference type="InterPro" id="IPR024453">
    <property type="entry name" value="Peptidase_C92"/>
</dbReference>
<dbReference type="EMBL" id="BJXK01000005">
    <property type="protein sequence ID" value="GEM79311.1"/>
    <property type="molecule type" value="Genomic_DNA"/>
</dbReference>
<dbReference type="SUPFAM" id="SSF54001">
    <property type="entry name" value="Cysteine proteinases"/>
    <property type="match status" value="1"/>
</dbReference>
<evidence type="ECO:0000313" key="2">
    <source>
        <dbReference type="Proteomes" id="UP000321113"/>
    </source>
</evidence>
<dbReference type="RefSeq" id="WP_119008017.1">
    <property type="nucleotide sequence ID" value="NZ_BJXK01000005.1"/>
</dbReference>
<dbReference type="Proteomes" id="UP000321113">
    <property type="component" value="Unassembled WGS sequence"/>
</dbReference>
<protein>
    <recommendedName>
        <fullName evidence="3">Peptidoglycan peptidase</fullName>
    </recommendedName>
</protein>
<gene>
    <name evidence="1" type="ORF">VSU01S_15560</name>
</gene>
<sequence>MKAGDLIFTQLGSPSNAISSVTEGFKGARVNHVGIIVDTNKGKFVLEAFDPEVRLTSISVYLKRSWFGTPNPRYIAARLKEQYQNLIPAAIKYGLNQRAVPYDERYLTDEDALYCSELIVDMFKNANDGVEFFPESPMSFRDTETGELHDYWVRHYNEQFGMPVPTGEPGSNPGNMSKDSKLYIYDVVGDISGYEQ</sequence>
<dbReference type="AlphaFoldDB" id="A0A511QPP4"/>
<dbReference type="Pfam" id="PF05708">
    <property type="entry name" value="Peptidase_C92"/>
    <property type="match status" value="1"/>
</dbReference>
<reference evidence="1 2" key="1">
    <citation type="submission" date="2019-07" db="EMBL/GenBank/DDBJ databases">
        <title>Whole genome shotgun sequence of Vibrio superstes NBRC 103154.</title>
        <authorList>
            <person name="Hosoyama A."/>
            <person name="Uohara A."/>
            <person name="Ohji S."/>
            <person name="Ichikawa N."/>
        </authorList>
    </citation>
    <scope>NUCLEOTIDE SEQUENCE [LARGE SCALE GENOMIC DNA]</scope>
    <source>
        <strain evidence="1 2">NBRC 103154</strain>
    </source>
</reference>
<dbReference type="Gene3D" id="3.90.1720.10">
    <property type="entry name" value="endopeptidase domain like (from Nostoc punctiforme)"/>
    <property type="match status" value="1"/>
</dbReference>
<keyword evidence="2" id="KW-1185">Reference proteome</keyword>
<organism evidence="1 2">
    <name type="scientific">Vibrio superstes NBRC 103154</name>
    <dbReference type="NCBI Taxonomy" id="1219062"/>
    <lineage>
        <taxon>Bacteria</taxon>
        <taxon>Pseudomonadati</taxon>
        <taxon>Pseudomonadota</taxon>
        <taxon>Gammaproteobacteria</taxon>
        <taxon>Vibrionales</taxon>
        <taxon>Vibrionaceae</taxon>
        <taxon>Vibrio</taxon>
    </lineage>
</organism>